<dbReference type="PANTHER" id="PTHR43308">
    <property type="entry name" value="OUTER MEMBRANE PROTEIN ALPHA-RELATED"/>
    <property type="match status" value="1"/>
</dbReference>
<sequence length="328" mass="37085">MPNINGEGEVHLSKNILLIVLCAMLFSIVVIENVGAASNRKQADRNEVIVRTSYMAEKEASVIFTIVGMDGAFTSSVMLPSGKVIQNEKSQKNNGKWESYYMIQPAQKGTYTFKIQAPKQAYYAIHADVPLFADITNHWGKSVIEEFVKKGIVNGKSKTMFAPDERVTGEEFIKMLVLALTDQTDTGERNWSRRLRWNVIDQAKKEQLDSGEYNFSIKKGKHWSEPYIGAFEDLQFNIATNHFNKELKRKDVALILSNVITMTNDSKIKTATFKDVAKLDTDYKQAIATVSQFSIFNGYADETFKPEQPVTRAEAVTVLRRLVLFLTN</sequence>
<evidence type="ECO:0000313" key="4">
    <source>
        <dbReference type="Proteomes" id="UP001597362"/>
    </source>
</evidence>
<keyword evidence="4" id="KW-1185">Reference proteome</keyword>
<dbReference type="Pfam" id="PF00395">
    <property type="entry name" value="SLH"/>
    <property type="match status" value="2"/>
</dbReference>
<gene>
    <name evidence="3" type="ORF">ACFSJH_01360</name>
</gene>
<keyword evidence="1" id="KW-0812">Transmembrane</keyword>
<dbReference type="EMBL" id="JBHUHO010000004">
    <property type="protein sequence ID" value="MFD2114401.1"/>
    <property type="molecule type" value="Genomic_DNA"/>
</dbReference>
<feature type="domain" description="SLH" evidence="2">
    <location>
        <begin position="127"/>
        <end position="190"/>
    </location>
</feature>
<keyword evidence="1" id="KW-0472">Membrane</keyword>
<organism evidence="3 4">
    <name type="scientific">Paenibacillus yanchengensis</name>
    <dbReference type="NCBI Taxonomy" id="2035833"/>
    <lineage>
        <taxon>Bacteria</taxon>
        <taxon>Bacillati</taxon>
        <taxon>Bacillota</taxon>
        <taxon>Bacilli</taxon>
        <taxon>Bacillales</taxon>
        <taxon>Paenibacillaceae</taxon>
        <taxon>Paenibacillus</taxon>
    </lineage>
</organism>
<proteinExistence type="predicted"/>
<dbReference type="RefSeq" id="WP_377769391.1">
    <property type="nucleotide sequence ID" value="NZ_JBHUHO010000004.1"/>
</dbReference>
<evidence type="ECO:0000259" key="2">
    <source>
        <dbReference type="PROSITE" id="PS51272"/>
    </source>
</evidence>
<accession>A0ABW4YFJ8</accession>
<evidence type="ECO:0000313" key="3">
    <source>
        <dbReference type="EMBL" id="MFD2114401.1"/>
    </source>
</evidence>
<dbReference type="Proteomes" id="UP001597362">
    <property type="component" value="Unassembled WGS sequence"/>
</dbReference>
<feature type="transmembrane region" description="Helical" evidence="1">
    <location>
        <begin position="16"/>
        <end position="35"/>
    </location>
</feature>
<comment type="caution">
    <text evidence="3">The sequence shown here is derived from an EMBL/GenBank/DDBJ whole genome shotgun (WGS) entry which is preliminary data.</text>
</comment>
<dbReference type="InterPro" id="IPR001119">
    <property type="entry name" value="SLH_dom"/>
</dbReference>
<reference evidence="4" key="1">
    <citation type="journal article" date="2019" name="Int. J. Syst. Evol. Microbiol.">
        <title>The Global Catalogue of Microorganisms (GCM) 10K type strain sequencing project: providing services to taxonomists for standard genome sequencing and annotation.</title>
        <authorList>
            <consortium name="The Broad Institute Genomics Platform"/>
            <consortium name="The Broad Institute Genome Sequencing Center for Infectious Disease"/>
            <person name="Wu L."/>
            <person name="Ma J."/>
        </authorList>
    </citation>
    <scope>NUCLEOTIDE SEQUENCE [LARGE SCALE GENOMIC DNA]</scope>
    <source>
        <strain evidence="4">GH52</strain>
    </source>
</reference>
<protein>
    <submittedName>
        <fullName evidence="3">S-layer homology domain-containing protein</fullName>
    </submittedName>
</protein>
<dbReference type="PROSITE" id="PS51272">
    <property type="entry name" value="SLH"/>
    <property type="match status" value="2"/>
</dbReference>
<evidence type="ECO:0000256" key="1">
    <source>
        <dbReference type="SAM" id="Phobius"/>
    </source>
</evidence>
<name>A0ABW4YFJ8_9BACL</name>
<keyword evidence="1" id="KW-1133">Transmembrane helix</keyword>
<dbReference type="InterPro" id="IPR051465">
    <property type="entry name" value="Cell_Envelope_Struct_Comp"/>
</dbReference>
<feature type="domain" description="SLH" evidence="2">
    <location>
        <begin position="270"/>
        <end position="328"/>
    </location>
</feature>